<evidence type="ECO:0000256" key="3">
    <source>
        <dbReference type="ARBA" id="ARBA00009479"/>
    </source>
</evidence>
<dbReference type="UniPathway" id="UPA00345"/>
<evidence type="ECO:0000256" key="6">
    <source>
        <dbReference type="ARBA" id="ARBA00022917"/>
    </source>
</evidence>
<feature type="domain" description="Translation elongation factor P/YeiP central" evidence="11">
    <location>
        <begin position="69"/>
        <end position="123"/>
    </location>
</feature>
<dbReference type="InterPro" id="IPR013852">
    <property type="entry name" value="Transl_elong_P/YeiP_CS"/>
</dbReference>
<evidence type="ECO:0000256" key="5">
    <source>
        <dbReference type="ARBA" id="ARBA00022768"/>
    </source>
</evidence>
<accession>A0A1L3GGS9</accession>
<keyword evidence="5 7" id="KW-0251">Elongation factor</keyword>
<evidence type="ECO:0000256" key="4">
    <source>
        <dbReference type="ARBA" id="ARBA00022490"/>
    </source>
</evidence>
<dbReference type="CDD" id="cd05794">
    <property type="entry name" value="S1_EF-P_repeat_2"/>
    <property type="match status" value="1"/>
</dbReference>
<dbReference type="RefSeq" id="WP_072286996.1">
    <property type="nucleotide sequence ID" value="NZ_CP015518.1"/>
</dbReference>
<dbReference type="NCBIfam" id="NF001810">
    <property type="entry name" value="PRK00529.1"/>
    <property type="match status" value="1"/>
</dbReference>
<dbReference type="FunFam" id="2.40.50.140:FF:000004">
    <property type="entry name" value="Elongation factor P"/>
    <property type="match status" value="1"/>
</dbReference>
<proteinExistence type="inferred from homology"/>
<dbReference type="HAMAP" id="MF_00141">
    <property type="entry name" value="EF_P"/>
    <property type="match status" value="1"/>
</dbReference>
<dbReference type="SUPFAM" id="SSF50249">
    <property type="entry name" value="Nucleic acid-binding proteins"/>
    <property type="match status" value="2"/>
</dbReference>
<feature type="domain" description="Elongation factor P C-terminal" evidence="10">
    <location>
        <begin position="131"/>
        <end position="186"/>
    </location>
</feature>
<evidence type="ECO:0000259" key="10">
    <source>
        <dbReference type="SMART" id="SM00841"/>
    </source>
</evidence>
<evidence type="ECO:0000313" key="12">
    <source>
        <dbReference type="EMBL" id="APG25147.1"/>
    </source>
</evidence>
<dbReference type="CDD" id="cd04470">
    <property type="entry name" value="S1_EF-P_repeat_1"/>
    <property type="match status" value="1"/>
</dbReference>
<dbReference type="Gene3D" id="2.40.50.140">
    <property type="entry name" value="Nucleic acid-binding proteins"/>
    <property type="match status" value="2"/>
</dbReference>
<comment type="function">
    <text evidence="7">Involved in peptide bond synthesis. Stimulates efficient translation and peptide-bond synthesis on native or reconstituted 70S ribosomes in vitro. Probably functions indirectly by altering the affinity of the ribosome for aminoacyl-tRNA, thus increasing their reactivity as acceptors for peptidyl transferase.</text>
</comment>
<evidence type="ECO:0000313" key="13">
    <source>
        <dbReference type="Proteomes" id="UP000182264"/>
    </source>
</evidence>
<dbReference type="PANTHER" id="PTHR30053">
    <property type="entry name" value="ELONGATION FACTOR P"/>
    <property type="match status" value="1"/>
</dbReference>
<dbReference type="SMART" id="SM01185">
    <property type="entry name" value="EFP"/>
    <property type="match status" value="1"/>
</dbReference>
<evidence type="ECO:0000259" key="11">
    <source>
        <dbReference type="SMART" id="SM01185"/>
    </source>
</evidence>
<reference evidence="12 13" key="1">
    <citation type="journal article" date="2017" name="Genome Announc.">
        <title>Complete Genome Sequences of Two Acetylene-Fermenting Pelobacter acetylenicus Strains.</title>
        <authorList>
            <person name="Sutton J.M."/>
            <person name="Baesman S.M."/>
            <person name="Fierst J.L."/>
            <person name="Poret-Peterson A.T."/>
            <person name="Oremland R.S."/>
            <person name="Dunlap D.S."/>
            <person name="Akob D.M."/>
        </authorList>
    </citation>
    <scope>NUCLEOTIDE SEQUENCE [LARGE SCALE GENOMIC DNA]</scope>
    <source>
        <strain evidence="12 13">DSM 3247</strain>
    </source>
</reference>
<dbReference type="Pfam" id="PF08207">
    <property type="entry name" value="EFP_N"/>
    <property type="match status" value="1"/>
</dbReference>
<name>A0A1L3GGS9_SYNAC</name>
<dbReference type="InterPro" id="IPR020599">
    <property type="entry name" value="Transl_elong_fac_P/YeiP"/>
</dbReference>
<comment type="similarity">
    <text evidence="3 7 9">Belongs to the elongation factor P family.</text>
</comment>
<evidence type="ECO:0000256" key="7">
    <source>
        <dbReference type="HAMAP-Rule" id="MF_00141"/>
    </source>
</evidence>
<keyword evidence="13" id="KW-1185">Reference proteome</keyword>
<dbReference type="InterPro" id="IPR008991">
    <property type="entry name" value="Translation_prot_SH3-like_sf"/>
</dbReference>
<dbReference type="InterPro" id="IPR013185">
    <property type="entry name" value="Transl_elong_KOW-like"/>
</dbReference>
<dbReference type="PROSITE" id="PS01275">
    <property type="entry name" value="EFP"/>
    <property type="match status" value="1"/>
</dbReference>
<gene>
    <name evidence="7" type="primary">efp</name>
    <name evidence="12" type="ORF">A7E75_09030</name>
</gene>
<dbReference type="InterPro" id="IPR011768">
    <property type="entry name" value="Transl_elongation_fac_P"/>
</dbReference>
<dbReference type="Proteomes" id="UP000182264">
    <property type="component" value="Chromosome"/>
</dbReference>
<keyword evidence="4 7" id="KW-0963">Cytoplasm</keyword>
<dbReference type="NCBIfam" id="NF011175">
    <property type="entry name" value="PRK14578.1"/>
    <property type="match status" value="1"/>
</dbReference>
<dbReference type="GO" id="GO:0003746">
    <property type="term" value="F:translation elongation factor activity"/>
    <property type="evidence" value="ECO:0007669"/>
    <property type="project" value="UniProtKB-UniRule"/>
</dbReference>
<dbReference type="GO" id="GO:0043043">
    <property type="term" value="P:peptide biosynthetic process"/>
    <property type="evidence" value="ECO:0007669"/>
    <property type="project" value="InterPro"/>
</dbReference>
<sequence length="187" mass="20723">MATTADLKRNLVIQIDNAPCLVLDVTTQTPSARGGSTLIKTKYRNLLTGQVLEKAFKGGERIEDADFERRKGQFLYAVDDHGVFMDLESYDQYELGGDMYENARGYLTEGMDLQLGVFQGQVVSIDLPQTVELTVAETAPALKNATATAQTKEAVLETGLRIQVPPYLETGERIKVDTRESRFISRA</sequence>
<protein>
    <recommendedName>
        <fullName evidence="7 8">Elongation factor P</fullName>
        <shortName evidence="7">EF-P</shortName>
    </recommendedName>
</protein>
<dbReference type="AlphaFoldDB" id="A0A1L3GGS9"/>
<dbReference type="InterPro" id="IPR014722">
    <property type="entry name" value="Rib_uL2_dom2"/>
</dbReference>
<dbReference type="GO" id="GO:0005829">
    <property type="term" value="C:cytosol"/>
    <property type="evidence" value="ECO:0007669"/>
    <property type="project" value="UniProtKB-ARBA"/>
</dbReference>
<evidence type="ECO:0000256" key="8">
    <source>
        <dbReference type="NCBIfam" id="TIGR00038"/>
    </source>
</evidence>
<dbReference type="SUPFAM" id="SSF50104">
    <property type="entry name" value="Translation proteins SH3-like domain"/>
    <property type="match status" value="1"/>
</dbReference>
<evidence type="ECO:0000256" key="2">
    <source>
        <dbReference type="ARBA" id="ARBA00004815"/>
    </source>
</evidence>
<dbReference type="InterPro" id="IPR001059">
    <property type="entry name" value="Transl_elong_P/YeiP_cen"/>
</dbReference>
<comment type="subcellular location">
    <subcellularLocation>
        <location evidence="1 7">Cytoplasm</location>
    </subcellularLocation>
</comment>
<dbReference type="SMART" id="SM00841">
    <property type="entry name" value="Elong-fact-P_C"/>
    <property type="match status" value="1"/>
</dbReference>
<organism evidence="12 13">
    <name type="scientific">Syntrophotalea acetylenica</name>
    <name type="common">Pelobacter acetylenicus</name>
    <dbReference type="NCBI Taxonomy" id="29542"/>
    <lineage>
        <taxon>Bacteria</taxon>
        <taxon>Pseudomonadati</taxon>
        <taxon>Thermodesulfobacteriota</taxon>
        <taxon>Desulfuromonadia</taxon>
        <taxon>Desulfuromonadales</taxon>
        <taxon>Syntrophotaleaceae</taxon>
        <taxon>Syntrophotalea</taxon>
    </lineage>
</organism>
<dbReference type="Gene3D" id="2.30.30.30">
    <property type="match status" value="1"/>
</dbReference>
<dbReference type="InterPro" id="IPR012340">
    <property type="entry name" value="NA-bd_OB-fold"/>
</dbReference>
<dbReference type="FunFam" id="2.30.30.30:FF:000003">
    <property type="entry name" value="Elongation factor P"/>
    <property type="match status" value="1"/>
</dbReference>
<dbReference type="Pfam" id="PF09285">
    <property type="entry name" value="Elong-fact-P_C"/>
    <property type="match status" value="1"/>
</dbReference>
<evidence type="ECO:0000256" key="1">
    <source>
        <dbReference type="ARBA" id="ARBA00004496"/>
    </source>
</evidence>
<dbReference type="FunFam" id="2.40.50.140:FF:000009">
    <property type="entry name" value="Elongation factor P"/>
    <property type="match status" value="1"/>
</dbReference>
<dbReference type="PANTHER" id="PTHR30053:SF14">
    <property type="entry name" value="TRANSLATION ELONGATION FACTOR KOW-LIKE DOMAIN-CONTAINING PROTEIN"/>
    <property type="match status" value="1"/>
</dbReference>
<dbReference type="InterPro" id="IPR015365">
    <property type="entry name" value="Elong-fact-P_C"/>
</dbReference>
<dbReference type="NCBIfam" id="TIGR00038">
    <property type="entry name" value="efp"/>
    <property type="match status" value="1"/>
</dbReference>
<dbReference type="Pfam" id="PF01132">
    <property type="entry name" value="EFP"/>
    <property type="match status" value="1"/>
</dbReference>
<dbReference type="EMBL" id="CP015518">
    <property type="protein sequence ID" value="APG25147.1"/>
    <property type="molecule type" value="Genomic_DNA"/>
</dbReference>
<evidence type="ECO:0000256" key="9">
    <source>
        <dbReference type="RuleBase" id="RU004389"/>
    </source>
</evidence>
<keyword evidence="6 7" id="KW-0648">Protein biosynthesis</keyword>
<comment type="pathway">
    <text evidence="2 7">Protein biosynthesis; polypeptide chain elongation.</text>
</comment>
<dbReference type="PIRSF" id="PIRSF005901">
    <property type="entry name" value="EF-P"/>
    <property type="match status" value="1"/>
</dbReference>